<feature type="binding site" evidence="15">
    <location>
        <position position="158"/>
    </location>
    <ligand>
        <name>NADP(+)</name>
        <dbReference type="ChEBI" id="CHEBI:58349"/>
    </ligand>
</feature>
<dbReference type="InterPro" id="IPR050765">
    <property type="entry name" value="Riboflavin_Biosynth_HTPR"/>
</dbReference>
<dbReference type="GO" id="GO:0008270">
    <property type="term" value="F:zinc ion binding"/>
    <property type="evidence" value="ECO:0007669"/>
    <property type="project" value="InterPro"/>
</dbReference>
<evidence type="ECO:0000256" key="6">
    <source>
        <dbReference type="ARBA" id="ARBA00022619"/>
    </source>
</evidence>
<feature type="binding site" evidence="15">
    <location>
        <position position="340"/>
    </location>
    <ligand>
        <name>substrate</name>
    </ligand>
</feature>
<organism evidence="18 19">
    <name type="scientific">Vibrio algicola</name>
    <dbReference type="NCBI Taxonomy" id="2662262"/>
    <lineage>
        <taxon>Bacteria</taxon>
        <taxon>Pseudomonadati</taxon>
        <taxon>Pseudomonadota</taxon>
        <taxon>Gammaproteobacteria</taxon>
        <taxon>Vibrionales</taxon>
        <taxon>Vibrionaceae</taxon>
        <taxon>Vibrio</taxon>
    </lineage>
</organism>
<dbReference type="InterPro" id="IPR002734">
    <property type="entry name" value="RibDG_C"/>
</dbReference>
<evidence type="ECO:0000256" key="16">
    <source>
        <dbReference type="PIRSR" id="PIRSR006769-3"/>
    </source>
</evidence>
<dbReference type="PROSITE" id="PS00903">
    <property type="entry name" value="CYT_DCMP_DEAMINASES_1"/>
    <property type="match status" value="1"/>
</dbReference>
<evidence type="ECO:0000256" key="14">
    <source>
        <dbReference type="PIRSR" id="PIRSR006769-1"/>
    </source>
</evidence>
<keyword evidence="8 13" id="KW-0378">Hydrolase</keyword>
<evidence type="ECO:0000256" key="10">
    <source>
        <dbReference type="ARBA" id="ARBA00022857"/>
    </source>
</evidence>
<comment type="cofactor">
    <cofactor evidence="13 16">
        <name>Zn(2+)</name>
        <dbReference type="ChEBI" id="CHEBI:29105"/>
    </cofactor>
    <text evidence="13 16">Binds 1 zinc ion.</text>
</comment>
<dbReference type="Pfam" id="PF00383">
    <property type="entry name" value="dCMP_cyt_deam_1"/>
    <property type="match status" value="1"/>
</dbReference>
<feature type="binding site" evidence="15">
    <location>
        <position position="204"/>
    </location>
    <ligand>
        <name>NADP(+)</name>
        <dbReference type="ChEBI" id="CHEBI:58349"/>
    </ligand>
</feature>
<evidence type="ECO:0000256" key="12">
    <source>
        <dbReference type="ARBA" id="ARBA00023268"/>
    </source>
</evidence>
<dbReference type="Pfam" id="PF01872">
    <property type="entry name" value="RibD_C"/>
    <property type="match status" value="1"/>
</dbReference>
<evidence type="ECO:0000313" key="18">
    <source>
        <dbReference type="EMBL" id="QGA64433.1"/>
    </source>
</evidence>
<dbReference type="EMBL" id="CP045699">
    <property type="protein sequence ID" value="QGA64433.1"/>
    <property type="molecule type" value="Genomic_DNA"/>
</dbReference>
<comment type="pathway">
    <text evidence="2 13">Cofactor biosynthesis; riboflavin biosynthesis; 5-amino-6-(D-ribitylamino)uracil from GTP: step 2/4.</text>
</comment>
<dbReference type="PROSITE" id="PS51747">
    <property type="entry name" value="CYT_DCMP_DEAMINASES_2"/>
    <property type="match status" value="1"/>
</dbReference>
<dbReference type="EC" id="3.5.4.26" evidence="13"/>
<dbReference type="NCBIfam" id="TIGR00326">
    <property type="entry name" value="eubact_ribD"/>
    <property type="match status" value="1"/>
</dbReference>
<dbReference type="FunFam" id="3.40.140.10:FF:000025">
    <property type="entry name" value="Riboflavin biosynthesis protein RibD"/>
    <property type="match status" value="1"/>
</dbReference>
<dbReference type="Proteomes" id="UP000348942">
    <property type="component" value="Chromosome 1"/>
</dbReference>
<comment type="function">
    <text evidence="1 13">Converts 2,5-diamino-6-(ribosylamino)-4(3h)-pyrimidinone 5'-phosphate into 5-amino-6-(ribosylamino)-2,4(1h,3h)-pyrimidinedione 5'-phosphate.</text>
</comment>
<keyword evidence="6 13" id="KW-0686">Riboflavin biosynthesis</keyword>
<dbReference type="AlphaFoldDB" id="A0A5Q0TBE4"/>
<sequence length="410" mass="44348">MPFSDFDHQMMSQALTLAKQGVFTTAPNPNVGCVITLEDKVIGEGAHLKAGQPHAEVHALKQASEQAKGATAYVTLEPCSHFGRTPPCAEALIKAQVSRVVCAMQDPNPQVAGRGIKMLRDAGIQVDVGLLEADAVALNRGFIKRMQTGMPFVQLKLAASLDGKTAFKNGESKWITGPQARQDVQVFRAKAGAILSTSKTVLDDNASLNVRWDDLPASVSQVYEQSSLRQPLRVILDRSDKLIENTALRAKSNLNLFKSSGDILLIKAIDNVPTDSRPVESTSVNRASAESAALIDDSVVSVQARLKQVQLNHAQPVQFDLSLLLKQLADEHNINHIWVEAGATLATSFIEQGLVDELIVYLAPKLMGTDGRGLTQITGLESMQQAIDLTIKDCRMVGDDIRLIATLNSK</sequence>
<evidence type="ECO:0000256" key="5">
    <source>
        <dbReference type="ARBA" id="ARBA00007417"/>
    </source>
</evidence>
<keyword evidence="19" id="KW-1185">Reference proteome</keyword>
<dbReference type="GO" id="GO:0008835">
    <property type="term" value="F:diaminohydroxyphosphoribosylaminopyrimidine deaminase activity"/>
    <property type="evidence" value="ECO:0007669"/>
    <property type="project" value="UniProtKB-EC"/>
</dbReference>
<dbReference type="Gene3D" id="3.40.140.10">
    <property type="entry name" value="Cytidine Deaminase, domain 2"/>
    <property type="match status" value="1"/>
</dbReference>
<feature type="active site" description="Proton donor" evidence="14">
    <location>
        <position position="56"/>
    </location>
</feature>
<dbReference type="EC" id="1.1.1.193" evidence="13"/>
<evidence type="ECO:0000256" key="3">
    <source>
        <dbReference type="ARBA" id="ARBA00004910"/>
    </source>
</evidence>
<keyword evidence="7 13" id="KW-0479">Metal-binding</keyword>
<dbReference type="PANTHER" id="PTHR38011:SF7">
    <property type="entry name" value="2,5-DIAMINO-6-RIBOSYLAMINO-4(3H)-PYRIMIDINONE 5'-PHOSPHATE REDUCTASE"/>
    <property type="match status" value="1"/>
</dbReference>
<protein>
    <recommendedName>
        <fullName evidence="13">Riboflavin biosynthesis protein RibD</fullName>
    </recommendedName>
    <domain>
        <recommendedName>
            <fullName evidence="13">Diaminohydroxyphosphoribosylaminopyrimidine deaminase</fullName>
            <shortName evidence="13">DRAP deaminase</shortName>
            <ecNumber evidence="13">3.5.4.26</ecNumber>
        </recommendedName>
        <alternativeName>
            <fullName evidence="13">Riboflavin-specific deaminase</fullName>
        </alternativeName>
    </domain>
    <domain>
        <recommendedName>
            <fullName evidence="13">5-amino-6-(5-phosphoribosylamino)uracil reductase</fullName>
            <ecNumber evidence="13">1.1.1.193</ecNumber>
        </recommendedName>
        <alternativeName>
            <fullName evidence="13">HTP reductase</fullName>
        </alternativeName>
    </domain>
</protein>
<gene>
    <name evidence="18" type="primary">ribD</name>
    <name evidence="18" type="ORF">GFB47_02760</name>
</gene>
<evidence type="ECO:0000256" key="11">
    <source>
        <dbReference type="ARBA" id="ARBA00023002"/>
    </source>
</evidence>
<comment type="similarity">
    <text evidence="5 13">In the C-terminal section; belongs to the HTP reductase family.</text>
</comment>
<accession>A0A5Q0TBE4</accession>
<evidence type="ECO:0000256" key="4">
    <source>
        <dbReference type="ARBA" id="ARBA00005259"/>
    </source>
</evidence>
<feature type="domain" description="CMP/dCMP-type deaminase" evidence="17">
    <location>
        <begin position="5"/>
        <end position="127"/>
    </location>
</feature>
<keyword evidence="9 13" id="KW-0862">Zinc</keyword>
<feature type="binding site" evidence="15">
    <location>
        <position position="211"/>
    </location>
    <ligand>
        <name>substrate</name>
    </ligand>
</feature>
<dbReference type="GO" id="GO:0008703">
    <property type="term" value="F:5-amino-6-(5-phosphoribosylamino)uracil reductase activity"/>
    <property type="evidence" value="ECO:0007669"/>
    <property type="project" value="UniProtKB-EC"/>
</dbReference>
<dbReference type="InterPro" id="IPR016193">
    <property type="entry name" value="Cytidine_deaminase-like"/>
</dbReference>
<dbReference type="InterPro" id="IPR024072">
    <property type="entry name" value="DHFR-like_dom_sf"/>
</dbReference>
<evidence type="ECO:0000313" key="19">
    <source>
        <dbReference type="Proteomes" id="UP000348942"/>
    </source>
</evidence>
<dbReference type="SUPFAM" id="SSF53927">
    <property type="entry name" value="Cytidine deaminase-like"/>
    <property type="match status" value="1"/>
</dbReference>
<dbReference type="InterPro" id="IPR016192">
    <property type="entry name" value="APOBEC/CMP_deaminase_Zn-bd"/>
</dbReference>
<evidence type="ECO:0000256" key="2">
    <source>
        <dbReference type="ARBA" id="ARBA00004882"/>
    </source>
</evidence>
<comment type="pathway">
    <text evidence="3 13">Cofactor biosynthesis; riboflavin biosynthesis; 5-amino-6-(D-ribitylamino)uracil from GTP: step 3/4.</text>
</comment>
<dbReference type="Gene3D" id="3.40.430.10">
    <property type="entry name" value="Dihydrofolate Reductase, subunit A"/>
    <property type="match status" value="1"/>
</dbReference>
<evidence type="ECO:0000256" key="15">
    <source>
        <dbReference type="PIRSR" id="PIRSR006769-2"/>
    </source>
</evidence>
<evidence type="ECO:0000256" key="13">
    <source>
        <dbReference type="PIRNR" id="PIRNR006769"/>
    </source>
</evidence>
<comment type="catalytic activity">
    <reaction evidence="13">
        <text>5-amino-6-(5-phospho-D-ribitylamino)uracil + NADP(+) = 5-amino-6-(5-phospho-D-ribosylamino)uracil + NADPH + H(+)</text>
        <dbReference type="Rhea" id="RHEA:17845"/>
        <dbReference type="ChEBI" id="CHEBI:15378"/>
        <dbReference type="ChEBI" id="CHEBI:57783"/>
        <dbReference type="ChEBI" id="CHEBI:58349"/>
        <dbReference type="ChEBI" id="CHEBI:58421"/>
        <dbReference type="ChEBI" id="CHEBI:58453"/>
        <dbReference type="EC" id="1.1.1.193"/>
    </reaction>
</comment>
<dbReference type="CDD" id="cd01284">
    <property type="entry name" value="Riboflavin_deaminase-reductase"/>
    <property type="match status" value="1"/>
</dbReference>
<feature type="binding site" evidence="15">
    <location>
        <position position="208"/>
    </location>
    <ligand>
        <name>substrate</name>
    </ligand>
</feature>
<feature type="binding site" evidence="15">
    <location>
        <position position="188"/>
    </location>
    <ligand>
        <name>substrate</name>
    </ligand>
</feature>
<name>A0A5Q0TBE4_9VIBR</name>
<keyword evidence="12" id="KW-0511">Multifunctional enzyme</keyword>
<comment type="similarity">
    <text evidence="4 13">In the N-terminal section; belongs to the cytidine and deoxycytidylate deaminase family.</text>
</comment>
<reference evidence="18 19" key="1">
    <citation type="submission" date="2019-10" db="EMBL/GenBank/DDBJ databases">
        <title>Vibrio sp. nov., isolated from Coralline algae surface.</title>
        <authorList>
            <person name="Geng Y."/>
            <person name="Zhang X."/>
        </authorList>
    </citation>
    <scope>NUCLEOTIDE SEQUENCE [LARGE SCALE GENOMIC DNA]</scope>
    <source>
        <strain evidence="18 19">SM1977</strain>
    </source>
</reference>
<feature type="binding site" evidence="16">
    <location>
        <position position="79"/>
    </location>
    <ligand>
        <name>Zn(2+)</name>
        <dbReference type="ChEBI" id="CHEBI:29105"/>
        <note>catalytic</note>
    </ligand>
</feature>
<dbReference type="PANTHER" id="PTHR38011">
    <property type="entry name" value="DIHYDROFOLATE REDUCTASE FAMILY PROTEIN (AFU_ORTHOLOGUE AFUA_8G06820)"/>
    <property type="match status" value="1"/>
</dbReference>
<dbReference type="InterPro" id="IPR004794">
    <property type="entry name" value="Eubact_RibD"/>
</dbReference>
<feature type="binding site" evidence="15">
    <location>
        <position position="172"/>
    </location>
    <ligand>
        <name>substrate</name>
    </ligand>
</feature>
<dbReference type="UniPathway" id="UPA00275">
    <property type="reaction ID" value="UER00401"/>
</dbReference>
<dbReference type="GO" id="GO:0009231">
    <property type="term" value="P:riboflavin biosynthetic process"/>
    <property type="evidence" value="ECO:0007669"/>
    <property type="project" value="UniProtKB-UniPathway"/>
</dbReference>
<evidence type="ECO:0000256" key="9">
    <source>
        <dbReference type="ARBA" id="ARBA00022833"/>
    </source>
</evidence>
<evidence type="ECO:0000256" key="8">
    <source>
        <dbReference type="ARBA" id="ARBA00022801"/>
    </source>
</evidence>
<feature type="binding site" evidence="15">
    <location>
        <position position="200"/>
    </location>
    <ligand>
        <name>NADP(+)</name>
        <dbReference type="ChEBI" id="CHEBI:58349"/>
    </ligand>
</feature>
<comment type="catalytic activity">
    <reaction evidence="13">
        <text>2,5-diamino-6-hydroxy-4-(5-phosphoribosylamino)-pyrimidine + H2O + H(+) = 5-amino-6-(5-phospho-D-ribosylamino)uracil + NH4(+)</text>
        <dbReference type="Rhea" id="RHEA:21868"/>
        <dbReference type="ChEBI" id="CHEBI:15377"/>
        <dbReference type="ChEBI" id="CHEBI:15378"/>
        <dbReference type="ChEBI" id="CHEBI:28938"/>
        <dbReference type="ChEBI" id="CHEBI:58453"/>
        <dbReference type="ChEBI" id="CHEBI:58614"/>
        <dbReference type="EC" id="3.5.4.26"/>
    </reaction>
</comment>
<feature type="binding site" evidence="16">
    <location>
        <position position="88"/>
    </location>
    <ligand>
        <name>Zn(2+)</name>
        <dbReference type="ChEBI" id="CHEBI:29105"/>
        <note>catalytic</note>
    </ligand>
</feature>
<evidence type="ECO:0000256" key="1">
    <source>
        <dbReference type="ARBA" id="ARBA00002151"/>
    </source>
</evidence>
<proteinExistence type="inferred from homology"/>
<dbReference type="SUPFAM" id="SSF53597">
    <property type="entry name" value="Dihydrofolate reductase-like"/>
    <property type="match status" value="1"/>
</dbReference>
<dbReference type="PIRSF" id="PIRSF006769">
    <property type="entry name" value="RibD"/>
    <property type="match status" value="1"/>
</dbReference>
<keyword evidence="11 13" id="KW-0560">Oxidoreductase</keyword>
<feature type="binding site" evidence="16">
    <location>
        <position position="54"/>
    </location>
    <ligand>
        <name>Zn(2+)</name>
        <dbReference type="ChEBI" id="CHEBI:29105"/>
        <note>catalytic</note>
    </ligand>
</feature>
<keyword evidence="10 13" id="KW-0521">NADP</keyword>
<dbReference type="RefSeq" id="WP_153446377.1">
    <property type="nucleotide sequence ID" value="NZ_CP045699.1"/>
</dbReference>
<feature type="binding site" evidence="15">
    <location>
        <begin position="342"/>
        <end position="348"/>
    </location>
    <ligand>
        <name>NADP(+)</name>
        <dbReference type="ChEBI" id="CHEBI:58349"/>
    </ligand>
</feature>
<evidence type="ECO:0000259" key="17">
    <source>
        <dbReference type="PROSITE" id="PS51747"/>
    </source>
</evidence>
<feature type="binding site" evidence="15">
    <location>
        <position position="174"/>
    </location>
    <ligand>
        <name>NADP(+)</name>
        <dbReference type="ChEBI" id="CHEBI:58349"/>
    </ligand>
</feature>
<evidence type="ECO:0000256" key="7">
    <source>
        <dbReference type="ARBA" id="ARBA00022723"/>
    </source>
</evidence>
<dbReference type="InterPro" id="IPR002125">
    <property type="entry name" value="CMP_dCMP_dom"/>
</dbReference>